<dbReference type="InterPro" id="IPR051398">
    <property type="entry name" value="Polysacch_Deacetylase"/>
</dbReference>
<dbReference type="InterPro" id="IPR011330">
    <property type="entry name" value="Glyco_hydro/deAcase_b/a-brl"/>
</dbReference>
<sequence length="289" mass="32527">MSPAAALTTVPELPLVDETPTVSATPSPTALSLFALLPTPTPTPEPTRFPTYAPTPDGIVRTLRVPILMYHYLSEPPPDADIYRRDLSVSPTLFAEHLDRMLAEGYVTVSLYQVIDALQRGAPLPDKPVVITFDDGYRDNYENAFPLLRERGMVATIFVVTDFIDEQRPAYLTWDMAREMLAAGISIESHGRNHVSLAGKDDDYLVWQALGSLETIEYELGVRPRFISYPAGEYDRRTIEIFQSAHYWAGVTTRQGATLDNQRLFELPRVRVRNTTTADELIRLLSLDW</sequence>
<dbReference type="eggNOG" id="COG0726">
    <property type="taxonomic scope" value="Bacteria"/>
</dbReference>
<dbReference type="PANTHER" id="PTHR34216">
    <property type="match status" value="1"/>
</dbReference>
<dbReference type="GO" id="GO:0016810">
    <property type="term" value="F:hydrolase activity, acting on carbon-nitrogen (but not peptide) bonds"/>
    <property type="evidence" value="ECO:0007669"/>
    <property type="project" value="InterPro"/>
</dbReference>
<dbReference type="PROSITE" id="PS51677">
    <property type="entry name" value="NODB"/>
    <property type="match status" value="1"/>
</dbReference>
<dbReference type="Proteomes" id="UP000007880">
    <property type="component" value="Chromosome"/>
</dbReference>
<dbReference type="SUPFAM" id="SSF88713">
    <property type="entry name" value="Glycoside hydrolase/deacetylase"/>
    <property type="match status" value="1"/>
</dbReference>
<comment type="subcellular location">
    <subcellularLocation>
        <location evidence="1">Secreted</location>
    </subcellularLocation>
</comment>
<reference evidence="4 5" key="1">
    <citation type="submission" date="2012-02" db="EMBL/GenBank/DDBJ databases">
        <title>Complete genome sequence of Caldilinea aerophila DSM 14535 (= NBRC 102666).</title>
        <authorList>
            <person name="Oguchi A."/>
            <person name="Hosoyama A."/>
            <person name="Sekine M."/>
            <person name="Fukai R."/>
            <person name="Kato Y."/>
            <person name="Nakamura S."/>
            <person name="Hanada S."/>
            <person name="Yamazaki S."/>
            <person name="Fujita N."/>
        </authorList>
    </citation>
    <scope>NUCLEOTIDE SEQUENCE [LARGE SCALE GENOMIC DNA]</scope>
    <source>
        <strain evidence="5">DSM 14535 / JCM 11387 / NBRC 104270 / STL-6-O1</strain>
    </source>
</reference>
<evidence type="ECO:0000313" key="5">
    <source>
        <dbReference type="Proteomes" id="UP000007880"/>
    </source>
</evidence>
<organism evidence="4 5">
    <name type="scientific">Caldilinea aerophila (strain DSM 14535 / JCM 11387 / NBRC 104270 / STL-6-O1)</name>
    <dbReference type="NCBI Taxonomy" id="926550"/>
    <lineage>
        <taxon>Bacteria</taxon>
        <taxon>Bacillati</taxon>
        <taxon>Chloroflexota</taxon>
        <taxon>Caldilineae</taxon>
        <taxon>Caldilineales</taxon>
        <taxon>Caldilineaceae</taxon>
        <taxon>Caldilinea</taxon>
    </lineage>
</organism>
<dbReference type="PANTHER" id="PTHR34216:SF3">
    <property type="entry name" value="POLY-BETA-1,6-N-ACETYL-D-GLUCOSAMINE N-DEACETYLASE"/>
    <property type="match status" value="1"/>
</dbReference>
<dbReference type="GO" id="GO:0005576">
    <property type="term" value="C:extracellular region"/>
    <property type="evidence" value="ECO:0007669"/>
    <property type="project" value="UniProtKB-SubCell"/>
</dbReference>
<dbReference type="Gene3D" id="3.20.20.370">
    <property type="entry name" value="Glycoside hydrolase/deacetylase"/>
    <property type="match status" value="1"/>
</dbReference>
<evidence type="ECO:0000259" key="3">
    <source>
        <dbReference type="PROSITE" id="PS51677"/>
    </source>
</evidence>
<dbReference type="EMBL" id="AP012337">
    <property type="protein sequence ID" value="BAL98593.1"/>
    <property type="molecule type" value="Genomic_DNA"/>
</dbReference>
<dbReference type="Pfam" id="PF01522">
    <property type="entry name" value="Polysacc_deac_1"/>
    <property type="match status" value="1"/>
</dbReference>
<feature type="domain" description="NodB homology" evidence="3">
    <location>
        <begin position="127"/>
        <end position="289"/>
    </location>
</feature>
<evidence type="ECO:0000256" key="2">
    <source>
        <dbReference type="ARBA" id="ARBA00022729"/>
    </source>
</evidence>
<accession>I0I006</accession>
<dbReference type="KEGG" id="cap:CLDAP_05540"/>
<keyword evidence="4" id="KW-0378">Hydrolase</keyword>
<dbReference type="GO" id="GO:0005975">
    <property type="term" value="P:carbohydrate metabolic process"/>
    <property type="evidence" value="ECO:0007669"/>
    <property type="project" value="InterPro"/>
</dbReference>
<evidence type="ECO:0000313" key="4">
    <source>
        <dbReference type="EMBL" id="BAL98593.1"/>
    </source>
</evidence>
<dbReference type="STRING" id="926550.CLDAP_05540"/>
<evidence type="ECO:0000256" key="1">
    <source>
        <dbReference type="ARBA" id="ARBA00004613"/>
    </source>
</evidence>
<keyword evidence="2" id="KW-0732">Signal</keyword>
<protein>
    <submittedName>
        <fullName evidence="4">Putative hydrolase</fullName>
    </submittedName>
</protein>
<dbReference type="PATRIC" id="fig|926550.5.peg.585"/>
<dbReference type="InterPro" id="IPR002509">
    <property type="entry name" value="NODB_dom"/>
</dbReference>
<dbReference type="HOGENOM" id="CLU_030024_5_2_0"/>
<dbReference type="CDD" id="cd10918">
    <property type="entry name" value="CE4_NodB_like_5s_6s"/>
    <property type="match status" value="1"/>
</dbReference>
<keyword evidence="5" id="KW-1185">Reference proteome</keyword>
<proteinExistence type="predicted"/>
<dbReference type="AlphaFoldDB" id="I0I006"/>
<name>I0I006_CALAS</name>
<gene>
    <name evidence="4" type="ordered locus">CLDAP_05540</name>
</gene>